<dbReference type="EMBL" id="OU895878">
    <property type="protein sequence ID" value="CAG9805737.1"/>
    <property type="molecule type" value="Genomic_DNA"/>
</dbReference>
<evidence type="ECO:0000313" key="3">
    <source>
        <dbReference type="Proteomes" id="UP001153620"/>
    </source>
</evidence>
<proteinExistence type="predicted"/>
<feature type="chain" id="PRO_5040464675" evidence="1">
    <location>
        <begin position="22"/>
        <end position="79"/>
    </location>
</feature>
<evidence type="ECO:0000313" key="2">
    <source>
        <dbReference type="EMBL" id="CAG9805737.1"/>
    </source>
</evidence>
<sequence length="79" mass="8908">MNMKILFLFVALLCIIQFTQADFMDDVKDVWKSSVKGVKNTFSSVGDWFSDKSDDTKDAASDLYDDAKSTIKDISKKIS</sequence>
<organism evidence="2 3">
    <name type="scientific">Chironomus riparius</name>
    <dbReference type="NCBI Taxonomy" id="315576"/>
    <lineage>
        <taxon>Eukaryota</taxon>
        <taxon>Metazoa</taxon>
        <taxon>Ecdysozoa</taxon>
        <taxon>Arthropoda</taxon>
        <taxon>Hexapoda</taxon>
        <taxon>Insecta</taxon>
        <taxon>Pterygota</taxon>
        <taxon>Neoptera</taxon>
        <taxon>Endopterygota</taxon>
        <taxon>Diptera</taxon>
        <taxon>Nematocera</taxon>
        <taxon>Chironomoidea</taxon>
        <taxon>Chironomidae</taxon>
        <taxon>Chironominae</taxon>
        <taxon>Chironomus</taxon>
    </lineage>
</organism>
<name>A0A9N9RV74_9DIPT</name>
<dbReference type="Proteomes" id="UP001153620">
    <property type="component" value="Chromosome 2"/>
</dbReference>
<reference evidence="2" key="1">
    <citation type="submission" date="2022-01" db="EMBL/GenBank/DDBJ databases">
        <authorList>
            <person name="King R."/>
        </authorList>
    </citation>
    <scope>NUCLEOTIDE SEQUENCE</scope>
</reference>
<reference evidence="2" key="2">
    <citation type="submission" date="2022-10" db="EMBL/GenBank/DDBJ databases">
        <authorList>
            <consortium name="ENA_rothamsted_submissions"/>
            <consortium name="culmorum"/>
            <person name="King R."/>
        </authorList>
    </citation>
    <scope>NUCLEOTIDE SEQUENCE</scope>
</reference>
<dbReference type="OrthoDB" id="10381031at2759"/>
<accession>A0A9N9RV74</accession>
<keyword evidence="3" id="KW-1185">Reference proteome</keyword>
<evidence type="ECO:0000256" key="1">
    <source>
        <dbReference type="SAM" id="SignalP"/>
    </source>
</evidence>
<protein>
    <submittedName>
        <fullName evidence="2">Uncharacterized protein</fullName>
    </submittedName>
</protein>
<feature type="signal peptide" evidence="1">
    <location>
        <begin position="1"/>
        <end position="21"/>
    </location>
</feature>
<dbReference type="AlphaFoldDB" id="A0A9N9RV74"/>
<gene>
    <name evidence="2" type="ORF">CHIRRI_LOCUS8606</name>
</gene>
<keyword evidence="1" id="KW-0732">Signal</keyword>